<keyword evidence="8" id="KW-1185">Reference proteome</keyword>
<comment type="caution">
    <text evidence="7">The sequence shown here is derived from an EMBL/GenBank/DDBJ whole genome shotgun (WGS) entry which is preliminary data.</text>
</comment>
<feature type="transmembrane region" description="Helical" evidence="5">
    <location>
        <begin position="57"/>
        <end position="78"/>
    </location>
</feature>
<keyword evidence="4 5" id="KW-0472">Membrane</keyword>
<reference evidence="7 8" key="1">
    <citation type="submission" date="2023-05" db="EMBL/GenBank/DDBJ databases">
        <title>[ruminococcus] sp. nov., isolated from a pig farm feces dump.</title>
        <authorList>
            <person name="Chang Y.-H."/>
        </authorList>
    </citation>
    <scope>NUCLEOTIDE SEQUENCE [LARGE SCALE GENOMIC DNA]</scope>
    <source>
        <strain evidence="7 8">YH-rum2234</strain>
    </source>
</reference>
<keyword evidence="5" id="KW-1003">Cell membrane</keyword>
<evidence type="ECO:0000256" key="5">
    <source>
        <dbReference type="RuleBase" id="RU361157"/>
    </source>
</evidence>
<keyword evidence="5" id="KW-0813">Transport</keyword>
<keyword evidence="3 5" id="KW-1133">Transmembrane helix</keyword>
<feature type="transmembrane region" description="Helical" evidence="5">
    <location>
        <begin position="99"/>
        <end position="128"/>
    </location>
</feature>
<dbReference type="PRINTS" id="PR00164">
    <property type="entry name" value="ABC2TRNSPORT"/>
</dbReference>
<evidence type="ECO:0000313" key="8">
    <source>
        <dbReference type="Proteomes" id="UP001300383"/>
    </source>
</evidence>
<dbReference type="GO" id="GO:0043190">
    <property type="term" value="C:ATP-binding cassette (ABC) transporter complex"/>
    <property type="evidence" value="ECO:0007669"/>
    <property type="project" value="InterPro"/>
</dbReference>
<dbReference type="Proteomes" id="UP001300383">
    <property type="component" value="Unassembled WGS sequence"/>
</dbReference>
<dbReference type="EMBL" id="JASGBQ010000001">
    <property type="protein sequence ID" value="MDI9240910.1"/>
    <property type="molecule type" value="Genomic_DNA"/>
</dbReference>
<dbReference type="GO" id="GO:0140359">
    <property type="term" value="F:ABC-type transporter activity"/>
    <property type="evidence" value="ECO:0007669"/>
    <property type="project" value="InterPro"/>
</dbReference>
<comment type="similarity">
    <text evidence="5">Belongs to the ABC-2 integral membrane protein family.</text>
</comment>
<dbReference type="InterPro" id="IPR013525">
    <property type="entry name" value="ABC2_TM"/>
</dbReference>
<dbReference type="RefSeq" id="WP_283229425.1">
    <property type="nucleotide sequence ID" value="NZ_JASGBQ010000001.1"/>
</dbReference>
<dbReference type="PROSITE" id="PS51012">
    <property type="entry name" value="ABC_TM2"/>
    <property type="match status" value="1"/>
</dbReference>
<feature type="transmembrane region" description="Helical" evidence="5">
    <location>
        <begin position="225"/>
        <end position="243"/>
    </location>
</feature>
<sequence length="246" mass="26707">MKQFFKLYKIEQKLFFRSVDVFIFNLCMPVITLFLIGLIVGSKMAGDSGLTYLESSFAAISTVGICCSAFMSIPIVMVDYRDKKILKHFYCSPCSPARLLFVDMLCSGVMAALSAICVTITACAGFGYRMSGNVIIYIGAWLLTMISMFSIGLLVAALCKTVKSMNVAASLLYFPMLLFSGATIPVELFPKSLQLVAGYLPLGVGIRLMKGVSAGIPVAAMGREILILTLIAAVCITTAVKTFRWE</sequence>
<feature type="transmembrane region" description="Helical" evidence="5">
    <location>
        <begin position="21"/>
        <end position="45"/>
    </location>
</feature>
<name>A0AAP4EYR6_9FIRM</name>
<feature type="transmembrane region" description="Helical" evidence="5">
    <location>
        <begin position="171"/>
        <end position="189"/>
    </location>
</feature>
<dbReference type="PIRSF" id="PIRSF006648">
    <property type="entry name" value="DrrB"/>
    <property type="match status" value="1"/>
</dbReference>
<evidence type="ECO:0000259" key="6">
    <source>
        <dbReference type="PROSITE" id="PS51012"/>
    </source>
</evidence>
<comment type="subcellular location">
    <subcellularLocation>
        <location evidence="5">Cell membrane</location>
        <topology evidence="5">Multi-pass membrane protein</topology>
    </subcellularLocation>
    <subcellularLocation>
        <location evidence="1">Membrane</location>
        <topology evidence="1">Multi-pass membrane protein</topology>
    </subcellularLocation>
</comment>
<proteinExistence type="inferred from homology"/>
<protein>
    <recommendedName>
        <fullName evidence="5">Transport permease protein</fullName>
    </recommendedName>
</protein>
<keyword evidence="2 5" id="KW-0812">Transmembrane</keyword>
<organism evidence="7 8">
    <name type="scientific">Fusibacillus kribbianus</name>
    <dbReference type="NCBI Taxonomy" id="3044208"/>
    <lineage>
        <taxon>Bacteria</taxon>
        <taxon>Bacillati</taxon>
        <taxon>Bacillota</taxon>
        <taxon>Clostridia</taxon>
        <taxon>Lachnospirales</taxon>
        <taxon>Lachnospiraceae</taxon>
        <taxon>Fusibacillus</taxon>
    </lineage>
</organism>
<dbReference type="InterPro" id="IPR000412">
    <property type="entry name" value="ABC_2_transport"/>
</dbReference>
<evidence type="ECO:0000256" key="3">
    <source>
        <dbReference type="ARBA" id="ARBA00022989"/>
    </source>
</evidence>
<evidence type="ECO:0000256" key="2">
    <source>
        <dbReference type="ARBA" id="ARBA00022692"/>
    </source>
</evidence>
<evidence type="ECO:0000313" key="7">
    <source>
        <dbReference type="EMBL" id="MDI9240910.1"/>
    </source>
</evidence>
<dbReference type="InterPro" id="IPR052902">
    <property type="entry name" value="ABC-2_transporter"/>
</dbReference>
<dbReference type="InterPro" id="IPR047817">
    <property type="entry name" value="ABC2_TM_bact-type"/>
</dbReference>
<dbReference type="PANTHER" id="PTHR43027:SF2">
    <property type="entry name" value="TRANSPORT PERMEASE PROTEIN"/>
    <property type="match status" value="1"/>
</dbReference>
<evidence type="ECO:0000256" key="4">
    <source>
        <dbReference type="ARBA" id="ARBA00023136"/>
    </source>
</evidence>
<dbReference type="Pfam" id="PF01061">
    <property type="entry name" value="ABC2_membrane"/>
    <property type="match status" value="1"/>
</dbReference>
<accession>A0AAP4EYR6</accession>
<evidence type="ECO:0000256" key="1">
    <source>
        <dbReference type="ARBA" id="ARBA00004141"/>
    </source>
</evidence>
<dbReference type="AlphaFoldDB" id="A0AAP4EYR6"/>
<dbReference type="PANTHER" id="PTHR43027">
    <property type="entry name" value="DOXORUBICIN RESISTANCE ABC TRANSPORTER PERMEASE PROTEIN DRRC-RELATED"/>
    <property type="match status" value="1"/>
</dbReference>
<gene>
    <name evidence="7" type="ORF">QJ036_00265</name>
</gene>
<feature type="domain" description="ABC transmembrane type-2" evidence="6">
    <location>
        <begin position="20"/>
        <end position="246"/>
    </location>
</feature>
<feature type="transmembrane region" description="Helical" evidence="5">
    <location>
        <begin position="134"/>
        <end position="159"/>
    </location>
</feature>